<dbReference type="AlphaFoldDB" id="A0A143QJY0"/>
<dbReference type="GeneID" id="93551498"/>
<evidence type="ECO:0000313" key="5">
    <source>
        <dbReference type="Proteomes" id="UP000076038"/>
    </source>
</evidence>
<dbReference type="Gene3D" id="3.40.630.30">
    <property type="match status" value="1"/>
</dbReference>
<keyword evidence="1 4" id="KW-0808">Transferase</keyword>
<evidence type="ECO:0000259" key="3">
    <source>
        <dbReference type="PROSITE" id="PS51186"/>
    </source>
</evidence>
<dbReference type="EC" id="2.3.1.189" evidence="4"/>
<organism evidence="4 5">
    <name type="scientific">Rhodococcoides fascians</name>
    <name type="common">Rhodococcus fascians</name>
    <dbReference type="NCBI Taxonomy" id="1828"/>
    <lineage>
        <taxon>Bacteria</taxon>
        <taxon>Bacillati</taxon>
        <taxon>Actinomycetota</taxon>
        <taxon>Actinomycetes</taxon>
        <taxon>Mycobacteriales</taxon>
        <taxon>Nocardiaceae</taxon>
        <taxon>Rhodococcoides</taxon>
    </lineage>
</organism>
<dbReference type="PANTHER" id="PTHR43877">
    <property type="entry name" value="AMINOALKYLPHOSPHONATE N-ACETYLTRANSFERASE-RELATED-RELATED"/>
    <property type="match status" value="1"/>
</dbReference>
<dbReference type="Pfam" id="PF00583">
    <property type="entry name" value="Acetyltransf_1"/>
    <property type="match status" value="1"/>
</dbReference>
<proteinExistence type="predicted"/>
<protein>
    <submittedName>
        <fullName evidence="4">Mycothiol acetyltransferase</fullName>
        <ecNumber evidence="4">2.3.1.189</ecNumber>
    </submittedName>
</protein>
<evidence type="ECO:0000256" key="2">
    <source>
        <dbReference type="ARBA" id="ARBA00023315"/>
    </source>
</evidence>
<feature type="domain" description="N-acetyltransferase" evidence="3">
    <location>
        <begin position="20"/>
        <end position="170"/>
    </location>
</feature>
<reference evidence="4 5" key="1">
    <citation type="journal article" date="2016" name="Genome Announc.">
        <title>Complete Genome and Plasmid Sequences for Rhodococcus fascians D188 and Draft Sequences for Rhodococcus Isolates PBTS 1 and PBTS 2.</title>
        <authorList>
            <person name="Stamler R.A."/>
            <person name="Vereecke D."/>
            <person name="Zhang Y."/>
            <person name="Schilkey F."/>
            <person name="Devitt N."/>
            <person name="Randall J.J."/>
        </authorList>
    </citation>
    <scope>NUCLEOTIDE SEQUENCE [LARGE SCALE GENOMIC DNA]</scope>
    <source>
        <strain evidence="4 5">PBTS2</strain>
    </source>
</reference>
<dbReference type="CDD" id="cd04301">
    <property type="entry name" value="NAT_SF"/>
    <property type="match status" value="1"/>
</dbReference>
<dbReference type="InterPro" id="IPR050832">
    <property type="entry name" value="Bact_Acetyltransf"/>
</dbReference>
<dbReference type="EMBL" id="CP015220">
    <property type="protein sequence ID" value="AMY22772.1"/>
    <property type="molecule type" value="Genomic_DNA"/>
</dbReference>
<dbReference type="GO" id="GO:0035447">
    <property type="term" value="F:mycothiol synthase activity"/>
    <property type="evidence" value="ECO:0007669"/>
    <property type="project" value="UniProtKB-EC"/>
</dbReference>
<dbReference type="RefSeq" id="WP_228139309.1">
    <property type="nucleotide sequence ID" value="NZ_CP015220.1"/>
</dbReference>
<name>A0A143QJY0_RHOFA</name>
<evidence type="ECO:0000313" key="4">
    <source>
        <dbReference type="EMBL" id="AMY22772.1"/>
    </source>
</evidence>
<reference evidence="5" key="2">
    <citation type="submission" date="2016-04" db="EMBL/GenBank/DDBJ databases">
        <title>Complete Genome and Plasmid Sequences for Rhodococcus fascians D188 and Draft Sequences for Rhodococcus spp. Isolates PBTS 1 and PBTS 2.</title>
        <authorList>
            <person name="Stamer R."/>
            <person name="Vereecke D."/>
            <person name="Zhang Y."/>
            <person name="Schilkey F."/>
            <person name="Devitt N."/>
            <person name="Randall J."/>
        </authorList>
    </citation>
    <scope>NUCLEOTIDE SEQUENCE [LARGE SCALE GENOMIC DNA]</scope>
    <source>
        <strain evidence="5">PBTS2</strain>
    </source>
</reference>
<dbReference type="InterPro" id="IPR000182">
    <property type="entry name" value="GNAT_dom"/>
</dbReference>
<dbReference type="InterPro" id="IPR016181">
    <property type="entry name" value="Acyl_CoA_acyltransferase"/>
</dbReference>
<keyword evidence="2 4" id="KW-0012">Acyltransferase</keyword>
<dbReference type="SUPFAM" id="SSF55729">
    <property type="entry name" value="Acyl-CoA N-acyltransferases (Nat)"/>
    <property type="match status" value="1"/>
</dbReference>
<evidence type="ECO:0000256" key="1">
    <source>
        <dbReference type="ARBA" id="ARBA00022679"/>
    </source>
</evidence>
<dbReference type="KEGG" id="rhs:A3Q41_01464"/>
<accession>A0A143QJY0</accession>
<dbReference type="Proteomes" id="UP000076038">
    <property type="component" value="Chromosome"/>
</dbReference>
<gene>
    <name evidence="4" type="primary">mshD_3</name>
    <name evidence="4" type="ORF">A3Q41_01464</name>
</gene>
<dbReference type="PATRIC" id="fig|1653479.3.peg.1484"/>
<sequence length="170" mass="18369">MTFHDRMTPMELALTDGSTCVVREAVASDLESIVALLADDQLGATRESVENMDGYRTAFEDISSDPRNVLVVVVHGDEVVGTLQSTVIPGLARGGALRAQIEAVRVAATWRSRGLGGALIEWAIEEATRRGCALVQLTSDSRRVDAHRFYTRLGFTASHVGFKKAIGTTH</sequence>
<dbReference type="PROSITE" id="PS51186">
    <property type="entry name" value="GNAT"/>
    <property type="match status" value="1"/>
</dbReference>
<keyword evidence="5" id="KW-1185">Reference proteome</keyword>